<dbReference type="VEuPathDB" id="PiroplasmaDB:TA13630"/>
<organism evidence="3">
    <name type="scientific">Theileria annulata</name>
    <dbReference type="NCBI Taxonomy" id="5874"/>
    <lineage>
        <taxon>Eukaryota</taxon>
        <taxon>Sar</taxon>
        <taxon>Alveolata</taxon>
        <taxon>Apicomplexa</taxon>
        <taxon>Aconoidasida</taxon>
        <taxon>Piroplasmida</taxon>
        <taxon>Theileriidae</taxon>
        <taxon>Theileria</taxon>
    </lineage>
</organism>
<feature type="region of interest" description="Disordered" evidence="1">
    <location>
        <begin position="60"/>
        <end position="85"/>
    </location>
</feature>
<proteinExistence type="predicted"/>
<evidence type="ECO:0000313" key="2">
    <source>
        <dbReference type="EMBL" id="SVP92118.1"/>
    </source>
</evidence>
<dbReference type="EMBL" id="UIVT01000002">
    <property type="protein sequence ID" value="SVP92118.1"/>
    <property type="molecule type" value="Genomic_DNA"/>
</dbReference>
<feature type="compositionally biased region" description="Basic and acidic residues" evidence="1">
    <location>
        <begin position="60"/>
        <end position="70"/>
    </location>
</feature>
<feature type="region of interest" description="Disordered" evidence="1">
    <location>
        <begin position="182"/>
        <end position="239"/>
    </location>
</feature>
<name>A0A3B0MR37_THEAN</name>
<dbReference type="AlphaFoldDB" id="A0A3B0MR37"/>
<dbReference type="InterPro" id="IPR008978">
    <property type="entry name" value="HSP20-like_chaperone"/>
</dbReference>
<dbReference type="EMBL" id="UIVS01000002">
    <property type="protein sequence ID" value="SVP92314.1"/>
    <property type="molecule type" value="Genomic_DNA"/>
</dbReference>
<sequence length="659" mass="74986">MVKYAIFIKTIGFVTTLSNLPLLNSYLFHGRIVKFNTFSPNPITNFVDEGRPRKYIFEKNFDESSDDSKNDTLTPDNNSTILDNPNGTLNRIIPADEEIVKRLAERHKDEITRYMRPLESGLGKQIPDSEIESTFGKPMTPENLSKRENESIQHHPYNMPIIPPTNKLPYFVNLDCYPSNSTHDINTQPINTSPPATPKEPEPLEAEEPEPTTPSTTSPPSTTNSSSTTVEDNTVNDETIVKSTFSTGLPLNMESKDPLRALIDRNEPYPDLGEEYGPKWYLNNDDKVGELSEVELEDGWSILPCRRIYKHILQPSALVGKHRARPVDKTCVTFKFTLMDAFTNKKIVDNEDVGGPMVTTYMQELEPAFYKCLKGMDTGEQAEFVFHVSEYNPDNMIIDELEGITWLRLWINLWESHDPDDRWWGLGPEDAHLYPEKTENDLPKFKQLEIETDKLTSQIETELCTNPSSPLWNDILDKMTTSQKESYVKHFDRQLENIHKMKHSEFTGSRAFGEKIKSTGQLKGYDLGHQVGGVSKFFAWRETPFMMYIAIPVIPGVRAEHVNLDLSPNHMVLKIANNTVIDDDLIGTVDLEMTGLWAMSDSALNFEPLDHADERLKNPTLELLNDDEYDKISAKPSIMIFLKKTGTSTSIWGTPFVNI</sequence>
<evidence type="ECO:0000256" key="1">
    <source>
        <dbReference type="SAM" id="MobiDB-lite"/>
    </source>
</evidence>
<feature type="compositionally biased region" description="Polar residues" evidence="1">
    <location>
        <begin position="182"/>
        <end position="191"/>
    </location>
</feature>
<feature type="compositionally biased region" description="Polar residues" evidence="1">
    <location>
        <begin position="71"/>
        <end position="85"/>
    </location>
</feature>
<dbReference type="Gene3D" id="2.60.40.790">
    <property type="match status" value="1"/>
</dbReference>
<gene>
    <name evidence="2" type="ORF">TAT_000210500</name>
    <name evidence="3" type="ORF">TAV_000210700</name>
</gene>
<evidence type="ECO:0000313" key="3">
    <source>
        <dbReference type="EMBL" id="SVP92314.1"/>
    </source>
</evidence>
<feature type="compositionally biased region" description="Low complexity" evidence="1">
    <location>
        <begin position="213"/>
        <end position="231"/>
    </location>
</feature>
<protein>
    <recommendedName>
        <fullName evidence="4">CS domain-containing protein</fullName>
    </recommendedName>
</protein>
<accession>A0A3B0MR37</accession>
<reference evidence="3" key="1">
    <citation type="submission" date="2018-07" db="EMBL/GenBank/DDBJ databases">
        <authorList>
            <person name="Quirk P.G."/>
            <person name="Krulwich T.A."/>
        </authorList>
    </citation>
    <scope>NUCLEOTIDE SEQUENCE</scope>
    <source>
        <strain evidence="3">Anand</strain>
    </source>
</reference>
<evidence type="ECO:0008006" key="4">
    <source>
        <dbReference type="Google" id="ProtNLM"/>
    </source>
</evidence>
<feature type="region of interest" description="Disordered" evidence="1">
    <location>
        <begin position="121"/>
        <end position="148"/>
    </location>
</feature>